<dbReference type="Pfam" id="PF11849">
    <property type="entry name" value="DUF3369"/>
    <property type="match status" value="1"/>
</dbReference>
<proteinExistence type="predicted"/>
<protein>
    <submittedName>
        <fullName evidence="4">Response regulator receiver domain-containing protein</fullName>
    </submittedName>
</protein>
<dbReference type="PANTHER" id="PTHR45228">
    <property type="entry name" value="CYCLIC DI-GMP PHOSPHODIESTERASE TM_0186-RELATED"/>
    <property type="match status" value="1"/>
</dbReference>
<evidence type="ECO:0000259" key="3">
    <source>
        <dbReference type="PROSITE" id="PS51832"/>
    </source>
</evidence>
<evidence type="ECO:0000259" key="2">
    <source>
        <dbReference type="PROSITE" id="PS50110"/>
    </source>
</evidence>
<dbReference type="PANTHER" id="PTHR45228:SF9">
    <property type="entry name" value="3'3'-CGAMP-SPECIFIC PHOSPHODIESTERASE 2"/>
    <property type="match status" value="1"/>
</dbReference>
<dbReference type="RefSeq" id="WP_134112234.1">
    <property type="nucleotide sequence ID" value="NZ_SOBG01000001.1"/>
</dbReference>
<organism evidence="4 5">
    <name type="scientific">Hypnocyclicus thermotrophus</name>
    <dbReference type="NCBI Taxonomy" id="1627895"/>
    <lineage>
        <taxon>Bacteria</taxon>
        <taxon>Fusobacteriati</taxon>
        <taxon>Fusobacteriota</taxon>
        <taxon>Fusobacteriia</taxon>
        <taxon>Fusobacteriales</taxon>
        <taxon>Fusobacteriaceae</taxon>
        <taxon>Hypnocyclicus</taxon>
    </lineage>
</organism>
<dbReference type="AlphaFoldDB" id="A0AA46E0T4"/>
<keyword evidence="5" id="KW-1185">Reference proteome</keyword>
<name>A0AA46E0T4_9FUSO</name>
<dbReference type="SMART" id="SM00471">
    <property type="entry name" value="HDc"/>
    <property type="match status" value="1"/>
</dbReference>
<dbReference type="InterPro" id="IPR001789">
    <property type="entry name" value="Sig_transdc_resp-reg_receiver"/>
</dbReference>
<dbReference type="InterPro" id="IPR052020">
    <property type="entry name" value="Cyclic_di-GMP/3'3'-cGAMP_PDE"/>
</dbReference>
<sequence length="501" mass="58461">MNELFHTETIKNNEKNIGKKKWKIIIADDEPDIHSVTKLVLKDFKYDNKKLELINCYNDKETKHALINNKDTAIILLDVVMNKNNSGLEIVKFIRNELNNRSIRIILRTGQPGLAPERNIILNYDINDYKEKTELTAQKLITSIISSLRAYKEIINIERNKLVLEKIISIAPKLFKLEHNLKSFSKLIADEFKDTFDIDKSFILCVKKKSFNIIHSFSIEKEEIKNIYKNLFLNSNIECLKRPKDSLIKENIFVGCLKYFNNKKLYVYFENTEPLSDIDKNLINIFWKNIGTAVENIILNEEILSTQKDVILTLGEAIENRSEKTNFHVKRISEYAYLFAKKYGLDEHKSKILKYAAPLHDIGKIGITEKILNKPTKLKFEEFEVAKQHAQIGHNILKISKRALLQASAIIAYEHHEKWDGTGYPRGLKGKEINIFSRIISICDVFDSMLHPKIYRKEYSLEKTLEYIKSEKGKHFEPKLVDILLENIEEFIKIKNKIKNS</sequence>
<dbReference type="SUPFAM" id="SSF109604">
    <property type="entry name" value="HD-domain/PDEase-like"/>
    <property type="match status" value="1"/>
</dbReference>
<feature type="domain" description="HD-GYP" evidence="3">
    <location>
        <begin position="303"/>
        <end position="500"/>
    </location>
</feature>
<accession>A0AA46E0T4</accession>
<dbReference type="PROSITE" id="PS51832">
    <property type="entry name" value="HD_GYP"/>
    <property type="match status" value="1"/>
</dbReference>
<feature type="domain" description="Response regulatory" evidence="2">
    <location>
        <begin position="23"/>
        <end position="147"/>
    </location>
</feature>
<dbReference type="Proteomes" id="UP000294678">
    <property type="component" value="Unassembled WGS sequence"/>
</dbReference>
<dbReference type="SUPFAM" id="SSF52172">
    <property type="entry name" value="CheY-like"/>
    <property type="match status" value="1"/>
</dbReference>
<dbReference type="PROSITE" id="PS50110">
    <property type="entry name" value="RESPONSE_REGULATORY"/>
    <property type="match status" value="1"/>
</dbReference>
<dbReference type="InterPro" id="IPR011006">
    <property type="entry name" value="CheY-like_superfamily"/>
</dbReference>
<comment type="caution">
    <text evidence="4">The sequence shown here is derived from an EMBL/GenBank/DDBJ whole genome shotgun (WGS) entry which is preliminary data.</text>
</comment>
<dbReference type="CDD" id="cd00077">
    <property type="entry name" value="HDc"/>
    <property type="match status" value="1"/>
</dbReference>
<dbReference type="Gene3D" id="3.40.50.2300">
    <property type="match status" value="1"/>
</dbReference>
<evidence type="ECO:0000256" key="1">
    <source>
        <dbReference type="PROSITE-ProRule" id="PRU00169"/>
    </source>
</evidence>
<dbReference type="InterPro" id="IPR037522">
    <property type="entry name" value="HD_GYP_dom"/>
</dbReference>
<dbReference type="Gene3D" id="1.10.3210.10">
    <property type="entry name" value="Hypothetical protein af1432"/>
    <property type="match status" value="1"/>
</dbReference>
<keyword evidence="1" id="KW-0597">Phosphoprotein</keyword>
<dbReference type="EMBL" id="SOBG01000001">
    <property type="protein sequence ID" value="TDT72525.1"/>
    <property type="molecule type" value="Genomic_DNA"/>
</dbReference>
<gene>
    <name evidence="4" type="ORF">EV215_0335</name>
</gene>
<feature type="modified residue" description="4-aspartylphosphate" evidence="1">
    <location>
        <position position="78"/>
    </location>
</feature>
<dbReference type="InterPro" id="IPR021800">
    <property type="entry name" value="DUF3369"/>
</dbReference>
<dbReference type="InterPro" id="IPR003607">
    <property type="entry name" value="HD/PDEase_dom"/>
</dbReference>
<dbReference type="Pfam" id="PF13487">
    <property type="entry name" value="HD_5"/>
    <property type="match status" value="1"/>
</dbReference>
<evidence type="ECO:0000313" key="5">
    <source>
        <dbReference type="Proteomes" id="UP000294678"/>
    </source>
</evidence>
<reference evidence="4 5" key="1">
    <citation type="submission" date="2019-03" db="EMBL/GenBank/DDBJ databases">
        <title>Genomic Encyclopedia of Type Strains, Phase IV (KMG-IV): sequencing the most valuable type-strain genomes for metagenomic binning, comparative biology and taxonomic classification.</title>
        <authorList>
            <person name="Goeker M."/>
        </authorList>
    </citation>
    <scope>NUCLEOTIDE SEQUENCE [LARGE SCALE GENOMIC DNA]</scope>
    <source>
        <strain evidence="4 5">DSM 100055</strain>
    </source>
</reference>
<dbReference type="GO" id="GO:0000160">
    <property type="term" value="P:phosphorelay signal transduction system"/>
    <property type="evidence" value="ECO:0007669"/>
    <property type="project" value="InterPro"/>
</dbReference>
<evidence type="ECO:0000313" key="4">
    <source>
        <dbReference type="EMBL" id="TDT72525.1"/>
    </source>
</evidence>